<accession>A0A5C6TI39</accession>
<sequence>MVFSANPFPVPPHINFITFFVRDFAFTDLNSAYSPLSYLTGFVAKVGQAERLILISWPTSHASNDSMFNLQQCETGLKSDSTPPPSYLGVNVLRRAEQEIIEASPRYIRPSDTLL</sequence>
<name>A0A5C6TI39_FUSOC</name>
<dbReference type="Proteomes" id="UP000321331">
    <property type="component" value="Unassembled WGS sequence"/>
</dbReference>
<evidence type="ECO:0000313" key="1">
    <source>
        <dbReference type="EMBL" id="TXC09798.1"/>
    </source>
</evidence>
<proteinExistence type="predicted"/>
<protein>
    <submittedName>
        <fullName evidence="1">Uncharacterized protein</fullName>
    </submittedName>
</protein>
<reference evidence="1 2" key="1">
    <citation type="submission" date="2019-07" db="EMBL/GenBank/DDBJ databases">
        <title>The First High-Quality Draft Genome Sequence of the Causal Agent of the Current Panama Disease Epidemic.</title>
        <authorList>
            <person name="Warmington R.J."/>
            <person name="Kay W."/>
            <person name="Jeffries A."/>
            <person name="Bebber D."/>
            <person name="Moore K."/>
            <person name="Studholme D.J."/>
        </authorList>
    </citation>
    <scope>NUCLEOTIDE SEQUENCE [LARGE SCALE GENOMIC DNA]</scope>
    <source>
        <strain evidence="1 2">TR4</strain>
    </source>
</reference>
<dbReference type="AlphaFoldDB" id="A0A5C6TI39"/>
<evidence type="ECO:0000313" key="2">
    <source>
        <dbReference type="Proteomes" id="UP000321331"/>
    </source>
</evidence>
<dbReference type="EMBL" id="VMNF01000004">
    <property type="protein sequence ID" value="TXC09798.1"/>
    <property type="molecule type" value="Genomic_DNA"/>
</dbReference>
<gene>
    <name evidence="1" type="ORF">FocTR4_00005592</name>
</gene>
<organism evidence="1 2">
    <name type="scientific">Fusarium oxysporum f. sp. cubense</name>
    <dbReference type="NCBI Taxonomy" id="61366"/>
    <lineage>
        <taxon>Eukaryota</taxon>
        <taxon>Fungi</taxon>
        <taxon>Dikarya</taxon>
        <taxon>Ascomycota</taxon>
        <taxon>Pezizomycotina</taxon>
        <taxon>Sordariomycetes</taxon>
        <taxon>Hypocreomycetidae</taxon>
        <taxon>Hypocreales</taxon>
        <taxon>Nectriaceae</taxon>
        <taxon>Fusarium</taxon>
        <taxon>Fusarium oxysporum species complex</taxon>
    </lineage>
</organism>
<comment type="caution">
    <text evidence="1">The sequence shown here is derived from an EMBL/GenBank/DDBJ whole genome shotgun (WGS) entry which is preliminary data.</text>
</comment>